<dbReference type="Proteomes" id="UP001201549">
    <property type="component" value="Unassembled WGS sequence"/>
</dbReference>
<dbReference type="SMART" id="SM00014">
    <property type="entry name" value="acidPPc"/>
    <property type="match status" value="1"/>
</dbReference>
<feature type="signal peptide" evidence="1">
    <location>
        <begin position="1"/>
        <end position="27"/>
    </location>
</feature>
<dbReference type="InterPro" id="IPR036938">
    <property type="entry name" value="PAP2/HPO_sf"/>
</dbReference>
<accession>A0ABT2FFK6</accession>
<sequence>MINGVTRALTGTAIFMATTLSSTAALANDNWDKFSDVTAYGLVAASLAIPAYKDDWQGVKQAGLSVGVATGTSILAKSVIHEQRPDHSDNDSFPSNHAAMAFAAATTLQKRYGWEYGLPAYGMAALTAYGRVEADKHHWGDVAASAVIGSISGWFFTDAFDNKVQVTPWVDRDAAGIAVSFNW</sequence>
<organism evidence="3 4">
    <name type="scientific">Shewanella electrica</name>
    <dbReference type="NCBI Taxonomy" id="515560"/>
    <lineage>
        <taxon>Bacteria</taxon>
        <taxon>Pseudomonadati</taxon>
        <taxon>Pseudomonadota</taxon>
        <taxon>Gammaproteobacteria</taxon>
        <taxon>Alteromonadales</taxon>
        <taxon>Shewanellaceae</taxon>
        <taxon>Shewanella</taxon>
    </lineage>
</organism>
<gene>
    <name evidence="3" type="ORF">L9G74_00750</name>
</gene>
<evidence type="ECO:0000313" key="3">
    <source>
        <dbReference type="EMBL" id="MCS4554963.1"/>
    </source>
</evidence>
<dbReference type="SUPFAM" id="SSF48317">
    <property type="entry name" value="Acid phosphatase/Vanadium-dependent haloperoxidase"/>
    <property type="match status" value="1"/>
</dbReference>
<dbReference type="RefSeq" id="WP_238894314.1">
    <property type="nucleotide sequence ID" value="NZ_JAKOGG010000001.1"/>
</dbReference>
<proteinExistence type="predicted"/>
<dbReference type="EMBL" id="JAKOGG010000001">
    <property type="protein sequence ID" value="MCS4554963.1"/>
    <property type="molecule type" value="Genomic_DNA"/>
</dbReference>
<dbReference type="Gene3D" id="1.20.144.10">
    <property type="entry name" value="Phosphatidic acid phosphatase type 2/haloperoxidase"/>
    <property type="match status" value="1"/>
</dbReference>
<dbReference type="CDD" id="cd03394">
    <property type="entry name" value="PAP2_like_5"/>
    <property type="match status" value="1"/>
</dbReference>
<keyword evidence="1" id="KW-0732">Signal</keyword>
<keyword evidence="4" id="KW-1185">Reference proteome</keyword>
<evidence type="ECO:0000259" key="2">
    <source>
        <dbReference type="SMART" id="SM00014"/>
    </source>
</evidence>
<comment type="caution">
    <text evidence="3">The sequence shown here is derived from an EMBL/GenBank/DDBJ whole genome shotgun (WGS) entry which is preliminary data.</text>
</comment>
<reference evidence="3 4" key="1">
    <citation type="submission" date="2022-02" db="EMBL/GenBank/DDBJ databases">
        <authorList>
            <person name="Zhuang L."/>
        </authorList>
    </citation>
    <scope>NUCLEOTIDE SEQUENCE [LARGE SCALE GENOMIC DNA]</scope>
    <source>
        <strain evidence="3 4">C32</strain>
    </source>
</reference>
<evidence type="ECO:0000256" key="1">
    <source>
        <dbReference type="SAM" id="SignalP"/>
    </source>
</evidence>
<feature type="chain" id="PRO_5046979333" evidence="1">
    <location>
        <begin position="28"/>
        <end position="183"/>
    </location>
</feature>
<protein>
    <submittedName>
        <fullName evidence="3">Phosphatase PAP2 family protein</fullName>
    </submittedName>
</protein>
<feature type="domain" description="Phosphatidic acid phosphatase type 2/haloperoxidase" evidence="2">
    <location>
        <begin position="57"/>
        <end position="157"/>
    </location>
</feature>
<dbReference type="Pfam" id="PF01569">
    <property type="entry name" value="PAP2"/>
    <property type="match status" value="1"/>
</dbReference>
<name>A0ABT2FFK6_9GAMM</name>
<reference evidence="4" key="2">
    <citation type="submission" date="2023-07" db="EMBL/GenBank/DDBJ databases">
        <title>Shewanella mangrovi sp. nov., an acetaldehyde- degrading bacterium isolated from mangrove sediment.</title>
        <authorList>
            <person name="Liu Y."/>
        </authorList>
    </citation>
    <scope>NUCLEOTIDE SEQUENCE [LARGE SCALE GENOMIC DNA]</scope>
    <source>
        <strain evidence="4">C32</strain>
    </source>
</reference>
<evidence type="ECO:0000313" key="4">
    <source>
        <dbReference type="Proteomes" id="UP001201549"/>
    </source>
</evidence>
<dbReference type="InterPro" id="IPR000326">
    <property type="entry name" value="PAP2/HPO"/>
</dbReference>